<dbReference type="PANTHER" id="PTHR34824:SF1">
    <property type="entry name" value="HEAT-INDUCIBLE TRANSCRIPTION REPRESSOR HRCA"/>
    <property type="match status" value="1"/>
</dbReference>
<evidence type="ECO:0000256" key="4">
    <source>
        <dbReference type="ARBA" id="ARBA00023163"/>
    </source>
</evidence>
<evidence type="ECO:0000313" key="7">
    <source>
        <dbReference type="EMBL" id="EAZ89266.1"/>
    </source>
</evidence>
<evidence type="ECO:0000259" key="6">
    <source>
        <dbReference type="Pfam" id="PF01628"/>
    </source>
</evidence>
<reference evidence="7 8" key="1">
    <citation type="submission" date="2007-03" db="EMBL/GenBank/DDBJ databases">
        <authorList>
            <person name="Stal L."/>
            <person name="Ferriera S."/>
            <person name="Johnson J."/>
            <person name="Kravitz S."/>
            <person name="Beeson K."/>
            <person name="Sutton G."/>
            <person name="Rogers Y.-H."/>
            <person name="Friedman R."/>
            <person name="Frazier M."/>
            <person name="Venter J.C."/>
        </authorList>
    </citation>
    <scope>NUCLEOTIDE SEQUENCE [LARGE SCALE GENOMIC DNA]</scope>
    <source>
        <strain evidence="7 8">CCY0110</strain>
    </source>
</reference>
<proteinExistence type="inferred from homology"/>
<comment type="function">
    <text evidence="5">Negative regulator of class I heat shock genes (grpE-dnaK-dnaJ and groELS operons). Prevents heat-shock induction of these operons.</text>
</comment>
<dbReference type="eggNOG" id="COG1420">
    <property type="taxonomic scope" value="Bacteria"/>
</dbReference>
<dbReference type="InterPro" id="IPR036388">
    <property type="entry name" value="WH-like_DNA-bd_sf"/>
</dbReference>
<dbReference type="InterPro" id="IPR023120">
    <property type="entry name" value="WHTH_transcript_rep_HrcA_IDD"/>
</dbReference>
<gene>
    <name evidence="5 7" type="primary">hrcA</name>
    <name evidence="7" type="ORF">CY0110_07936</name>
</gene>
<evidence type="ECO:0000256" key="3">
    <source>
        <dbReference type="ARBA" id="ARBA00023016"/>
    </source>
</evidence>
<organism evidence="7 8">
    <name type="scientific">Crocosphaera chwakensis CCY0110</name>
    <dbReference type="NCBI Taxonomy" id="391612"/>
    <lineage>
        <taxon>Bacteria</taxon>
        <taxon>Bacillati</taxon>
        <taxon>Cyanobacteriota</taxon>
        <taxon>Cyanophyceae</taxon>
        <taxon>Oscillatoriophycideae</taxon>
        <taxon>Chroococcales</taxon>
        <taxon>Aphanothecaceae</taxon>
        <taxon>Crocosphaera</taxon>
        <taxon>Crocosphaera chwakensis</taxon>
    </lineage>
</organism>
<dbReference type="Gene3D" id="1.10.10.10">
    <property type="entry name" value="Winged helix-like DNA-binding domain superfamily/Winged helix DNA-binding domain"/>
    <property type="match status" value="1"/>
</dbReference>
<evidence type="ECO:0000256" key="5">
    <source>
        <dbReference type="HAMAP-Rule" id="MF_00081"/>
    </source>
</evidence>
<dbReference type="GO" id="GO:0003677">
    <property type="term" value="F:DNA binding"/>
    <property type="evidence" value="ECO:0007669"/>
    <property type="project" value="InterPro"/>
</dbReference>
<dbReference type="GO" id="GO:0045892">
    <property type="term" value="P:negative regulation of DNA-templated transcription"/>
    <property type="evidence" value="ECO:0007669"/>
    <property type="project" value="UniProtKB-UniRule"/>
</dbReference>
<dbReference type="InterPro" id="IPR036390">
    <property type="entry name" value="WH_DNA-bd_sf"/>
</dbReference>
<name>A3IW92_9CHRO</name>
<dbReference type="SUPFAM" id="SSF46785">
    <property type="entry name" value="Winged helix' DNA-binding domain"/>
    <property type="match status" value="1"/>
</dbReference>
<keyword evidence="8" id="KW-1185">Reference proteome</keyword>
<dbReference type="InterPro" id="IPR002571">
    <property type="entry name" value="HrcA"/>
</dbReference>
<dbReference type="Proteomes" id="UP000003781">
    <property type="component" value="Unassembled WGS sequence"/>
</dbReference>
<feature type="domain" description="Heat-inducible transcription repressor HrcA C-terminal" evidence="6">
    <location>
        <begin position="116"/>
        <end position="351"/>
    </location>
</feature>
<dbReference type="SUPFAM" id="SSF55781">
    <property type="entry name" value="GAF domain-like"/>
    <property type="match status" value="1"/>
</dbReference>
<dbReference type="Gene3D" id="3.30.390.60">
    <property type="entry name" value="Heat-inducible transcription repressor hrca homolog, domain 3"/>
    <property type="match status" value="1"/>
</dbReference>
<protein>
    <recommendedName>
        <fullName evidence="5">Heat-inducible transcription repressor HrcA</fullName>
    </recommendedName>
</protein>
<dbReference type="HAMAP" id="MF_00081">
    <property type="entry name" value="HrcA"/>
    <property type="match status" value="1"/>
</dbReference>
<dbReference type="AlphaFoldDB" id="A3IW92"/>
<accession>A3IW92</accession>
<dbReference type="InterPro" id="IPR029016">
    <property type="entry name" value="GAF-like_dom_sf"/>
</dbReference>
<dbReference type="PANTHER" id="PTHR34824">
    <property type="entry name" value="HEAT-INDUCIBLE TRANSCRIPTION REPRESSOR HRCA"/>
    <property type="match status" value="1"/>
</dbReference>
<dbReference type="NCBIfam" id="TIGR00331">
    <property type="entry name" value="hrcA"/>
    <property type="match status" value="1"/>
</dbReference>
<keyword evidence="3 5" id="KW-0346">Stress response</keyword>
<comment type="similarity">
    <text evidence="5">Belongs to the HrcA family.</text>
</comment>
<evidence type="ECO:0000256" key="2">
    <source>
        <dbReference type="ARBA" id="ARBA00023015"/>
    </source>
</evidence>
<comment type="caution">
    <text evidence="7">The sequence shown here is derived from an EMBL/GenBank/DDBJ whole genome shotgun (WGS) entry which is preliminary data.</text>
</comment>
<dbReference type="Gene3D" id="3.30.450.40">
    <property type="match status" value="1"/>
</dbReference>
<keyword evidence="2 5" id="KW-0805">Transcription regulation</keyword>
<evidence type="ECO:0000313" key="8">
    <source>
        <dbReference type="Proteomes" id="UP000003781"/>
    </source>
</evidence>
<keyword evidence="4 5" id="KW-0804">Transcription</keyword>
<evidence type="ECO:0000256" key="1">
    <source>
        <dbReference type="ARBA" id="ARBA00022491"/>
    </source>
</evidence>
<dbReference type="InterPro" id="IPR021153">
    <property type="entry name" value="HrcA_C"/>
</dbReference>
<dbReference type="EMBL" id="AAXW01000049">
    <property type="protein sequence ID" value="EAZ89266.1"/>
    <property type="molecule type" value="Genomic_DNA"/>
</dbReference>
<dbReference type="PIRSF" id="PIRSF005485">
    <property type="entry name" value="HrcA"/>
    <property type="match status" value="1"/>
</dbReference>
<sequence length="369" mass="41711">MTSQTIMNVTALLNQRHQDILRATVRHYIATAEPVGSKTLVTEYDFSVSSATIRNTLGKLEKAGFLYQPYTSAGRIPSDFGYRIYVDNLMTPNKKRAKQIKQNLSQQLKQKTYNFETALQRATQILANLSGYIALITLPQTSPNQLRHLQLIPISSKQAMLLVVTDSYQTQSIVVDIPTTLGRDNEENQECLEEELHILSNFLNSQLKGKSLLELSQLDWEKIDQDFINYADFLKSLLKQLKTYLKTSVSTQMMIHGVSEVLRQPEFSQLQQVQMLLHLLEEEQEKLLPLILDIPEFELSNRRVTLKIGTENPLESMRPCSLISATYCQGNIPVGSVGLIGPTRMLYENTIPLVESTADYLSEALGAIN</sequence>
<keyword evidence="1 5" id="KW-0678">Repressor</keyword>
<dbReference type="Pfam" id="PF01628">
    <property type="entry name" value="HrcA"/>
    <property type="match status" value="1"/>
</dbReference>